<dbReference type="SUPFAM" id="SSF56349">
    <property type="entry name" value="DNA breaking-rejoining enzymes"/>
    <property type="match status" value="1"/>
</dbReference>
<feature type="active site" evidence="11">
    <location>
        <position position="238"/>
    </location>
</feature>
<evidence type="ECO:0000256" key="4">
    <source>
        <dbReference type="ARBA" id="ARBA00022490"/>
    </source>
</evidence>
<comment type="subcellular location">
    <subcellularLocation>
        <location evidence="1 11">Cytoplasm</location>
    </subcellularLocation>
</comment>
<feature type="active site" evidence="11">
    <location>
        <position position="264"/>
    </location>
</feature>
<proteinExistence type="inferred from homology"/>
<evidence type="ECO:0000259" key="12">
    <source>
        <dbReference type="PROSITE" id="PS51898"/>
    </source>
</evidence>
<dbReference type="Gene3D" id="1.10.150.130">
    <property type="match status" value="1"/>
</dbReference>
<dbReference type="InterPro" id="IPR013762">
    <property type="entry name" value="Integrase-like_cat_sf"/>
</dbReference>
<dbReference type="CDD" id="cd00798">
    <property type="entry name" value="INT_XerDC_C"/>
    <property type="match status" value="1"/>
</dbReference>
<evidence type="ECO:0000256" key="3">
    <source>
        <dbReference type="ARBA" id="ARBA00015804"/>
    </source>
</evidence>
<evidence type="ECO:0000256" key="2">
    <source>
        <dbReference type="ARBA" id="ARBA00006657"/>
    </source>
</evidence>
<feature type="active site" description="O-(3'-phospho-DNA)-tyrosine intermediate" evidence="11">
    <location>
        <position position="273"/>
    </location>
</feature>
<evidence type="ECO:0000256" key="8">
    <source>
        <dbReference type="ARBA" id="ARBA00023125"/>
    </source>
</evidence>
<evidence type="ECO:0000256" key="9">
    <source>
        <dbReference type="ARBA" id="ARBA00023172"/>
    </source>
</evidence>
<dbReference type="InterPro" id="IPR023009">
    <property type="entry name" value="Tyrosine_recombinase_XerC/XerD"/>
</dbReference>
<evidence type="ECO:0000256" key="6">
    <source>
        <dbReference type="ARBA" id="ARBA00022829"/>
    </source>
</evidence>
<evidence type="ECO:0000313" key="15">
    <source>
        <dbReference type="Proteomes" id="UP001501600"/>
    </source>
</evidence>
<feature type="active site" evidence="11">
    <location>
        <position position="145"/>
    </location>
</feature>
<dbReference type="InterPro" id="IPR050090">
    <property type="entry name" value="Tyrosine_recombinase_XerCD"/>
</dbReference>
<evidence type="ECO:0000313" key="14">
    <source>
        <dbReference type="EMBL" id="GAA5187051.1"/>
    </source>
</evidence>
<keyword evidence="15" id="KW-1185">Reference proteome</keyword>
<dbReference type="Gene3D" id="1.10.443.10">
    <property type="entry name" value="Intergrase catalytic core"/>
    <property type="match status" value="1"/>
</dbReference>
<dbReference type="PROSITE" id="PS51898">
    <property type="entry name" value="TYR_RECOMBINASE"/>
    <property type="match status" value="1"/>
</dbReference>
<feature type="active site" evidence="11">
    <location>
        <position position="169"/>
    </location>
</feature>
<dbReference type="PANTHER" id="PTHR30349:SF81">
    <property type="entry name" value="TYROSINE RECOMBINASE XERC"/>
    <property type="match status" value="1"/>
</dbReference>
<feature type="active site" evidence="11">
    <location>
        <position position="241"/>
    </location>
</feature>
<dbReference type="PROSITE" id="PS51900">
    <property type="entry name" value="CB"/>
    <property type="match status" value="1"/>
</dbReference>
<keyword evidence="9 11" id="KW-0233">DNA recombination</keyword>
<dbReference type="Proteomes" id="UP001501600">
    <property type="component" value="Unassembled WGS sequence"/>
</dbReference>
<feature type="domain" description="Core-binding (CB)" evidence="13">
    <location>
        <begin position="1"/>
        <end position="85"/>
    </location>
</feature>
<evidence type="ECO:0000256" key="7">
    <source>
        <dbReference type="ARBA" id="ARBA00022908"/>
    </source>
</evidence>
<dbReference type="InterPro" id="IPR044068">
    <property type="entry name" value="CB"/>
</dbReference>
<dbReference type="NCBIfam" id="NF001399">
    <property type="entry name" value="PRK00283.1"/>
    <property type="match status" value="1"/>
</dbReference>
<keyword evidence="5 11" id="KW-0132">Cell division</keyword>
<dbReference type="InterPro" id="IPR004107">
    <property type="entry name" value="Integrase_SAM-like_N"/>
</dbReference>
<comment type="caution">
    <text evidence="14">The sequence shown here is derived from an EMBL/GenBank/DDBJ whole genome shotgun (WGS) entry which is preliminary data.</text>
</comment>
<evidence type="ECO:0000256" key="10">
    <source>
        <dbReference type="ARBA" id="ARBA00023306"/>
    </source>
</evidence>
<dbReference type="Pfam" id="PF02899">
    <property type="entry name" value="Phage_int_SAM_1"/>
    <property type="match status" value="1"/>
</dbReference>
<comment type="function">
    <text evidence="11">Site-specific tyrosine recombinase, which acts by catalyzing the cutting and rejoining of the recombining DNA molecules. The XerC-XerD complex is essential to convert dimers of the bacterial chromosome into monomers to permit their segregation at cell division. It also contributes to the segregational stability of plasmids.</text>
</comment>
<protein>
    <recommendedName>
        <fullName evidence="3 11">Tyrosine recombinase XerC</fullName>
    </recommendedName>
</protein>
<dbReference type="InterPro" id="IPR011931">
    <property type="entry name" value="Recomb_XerC"/>
</dbReference>
<dbReference type="InterPro" id="IPR002104">
    <property type="entry name" value="Integrase_catalytic"/>
</dbReference>
<evidence type="ECO:0000256" key="5">
    <source>
        <dbReference type="ARBA" id="ARBA00022618"/>
    </source>
</evidence>
<accession>A0ABP9RTS9</accession>
<dbReference type="Pfam" id="PF00589">
    <property type="entry name" value="Phage_integrase"/>
    <property type="match status" value="1"/>
</dbReference>
<dbReference type="InterPro" id="IPR011010">
    <property type="entry name" value="DNA_brk_join_enz"/>
</dbReference>
<keyword evidence="10 11" id="KW-0131">Cell cycle</keyword>
<dbReference type="RefSeq" id="WP_345315351.1">
    <property type="nucleotide sequence ID" value="NZ_BAABLF010000004.1"/>
</dbReference>
<evidence type="ECO:0000256" key="11">
    <source>
        <dbReference type="HAMAP-Rule" id="MF_01808"/>
    </source>
</evidence>
<evidence type="ECO:0000259" key="13">
    <source>
        <dbReference type="PROSITE" id="PS51900"/>
    </source>
</evidence>
<dbReference type="EMBL" id="BAABLF010000004">
    <property type="protein sequence ID" value="GAA5187051.1"/>
    <property type="molecule type" value="Genomic_DNA"/>
</dbReference>
<dbReference type="HAMAP" id="MF_01808">
    <property type="entry name" value="Recomb_XerC_XerD"/>
    <property type="match status" value="1"/>
</dbReference>
<keyword evidence="6 11" id="KW-0159">Chromosome partition</keyword>
<organism evidence="14 15">
    <name type="scientific">Ferrimonas gelatinilytica</name>
    <dbReference type="NCBI Taxonomy" id="1255257"/>
    <lineage>
        <taxon>Bacteria</taxon>
        <taxon>Pseudomonadati</taxon>
        <taxon>Pseudomonadota</taxon>
        <taxon>Gammaproteobacteria</taxon>
        <taxon>Alteromonadales</taxon>
        <taxon>Ferrimonadaceae</taxon>
        <taxon>Ferrimonas</taxon>
    </lineage>
</organism>
<dbReference type="NCBIfam" id="TIGR02224">
    <property type="entry name" value="recomb_XerC"/>
    <property type="match status" value="1"/>
</dbReference>
<keyword evidence="4 11" id="KW-0963">Cytoplasm</keyword>
<dbReference type="InterPro" id="IPR010998">
    <property type="entry name" value="Integrase_recombinase_N"/>
</dbReference>
<keyword evidence="7 11" id="KW-0229">DNA integration</keyword>
<name>A0ABP9RTS9_9GAMM</name>
<keyword evidence="8 11" id="KW-0238">DNA-binding</keyword>
<dbReference type="PANTHER" id="PTHR30349">
    <property type="entry name" value="PHAGE INTEGRASE-RELATED"/>
    <property type="match status" value="1"/>
</dbReference>
<comment type="subunit">
    <text evidence="11">Forms a cyclic heterotetrameric complex composed of two molecules of XerC and two molecules of XerD.</text>
</comment>
<comment type="similarity">
    <text evidence="2 11">Belongs to the 'phage' integrase family. XerC subfamily.</text>
</comment>
<evidence type="ECO:0000256" key="1">
    <source>
        <dbReference type="ARBA" id="ARBA00004496"/>
    </source>
</evidence>
<reference evidence="15" key="1">
    <citation type="journal article" date="2019" name="Int. J. Syst. Evol. Microbiol.">
        <title>The Global Catalogue of Microorganisms (GCM) 10K type strain sequencing project: providing services to taxonomists for standard genome sequencing and annotation.</title>
        <authorList>
            <consortium name="The Broad Institute Genomics Platform"/>
            <consortium name="The Broad Institute Genome Sequencing Center for Infectious Disease"/>
            <person name="Wu L."/>
            <person name="Ma J."/>
        </authorList>
    </citation>
    <scope>NUCLEOTIDE SEQUENCE [LARGE SCALE GENOMIC DNA]</scope>
    <source>
        <strain evidence="15">JCM 18720</strain>
    </source>
</reference>
<feature type="domain" description="Tyr recombinase" evidence="12">
    <location>
        <begin position="106"/>
        <end position="286"/>
    </location>
</feature>
<gene>
    <name evidence="11 14" type="primary">xerC</name>
    <name evidence="14" type="ORF">GCM10025772_03860</name>
</gene>
<sequence length="298" mass="34291">MKRAVDRFLRYLDSERQYSPHTQSNYGRELDRCLPLLQEQGVTQWTQLQTQHVEAVLAKLHRQGLSPRSLSLTLSALRQMVRFLQREGALKRDPTHHLQAPKQARPLPKNLDTDQLHRLLEIDETDPLAVRDRAMMELFYSSGLRLEELVGLDLNRLDRQGGTVRVLGKGAKERVVPVAGMARRWLERYLGLRPMLLKAPSEALFLSRRGTRLSRRSVQQRLAQWGQKQGLDARVHPHKLRHSFATHMLESSGDLRAVQELLGHANLSTTQIYTHLDFQHLAAVYDSAHPRAKKKPDE</sequence>